<sequence length="980" mass="102292">MPSSITITQFEPVVFMRGGTGRDARGRVRQINTSASPSHVRALLTLDLQKACKIKDIQVSFSGLTHTDWPEGIGPNRLELAETTQIFKNIITIWSAKEDHDLQLLQRRRANSIGPGVDGVTGDEDWSAFGNSGSANGSNPESTSHASGGGATGGGSVIGGGSIKKSIAGVAARAGTAIMPATIRNEINSSRKNSKHKDKDPSTSSPPRLAGRQQSAEGSSSSGSSLLRTSGILPRALGGASSSASAQQQQQHQQQQRSMPRPKSGSDVRNFGIPPAPISELPPTYDEAATPPGSNTPSASATQRRSYFDNHAGHPIMISPATTPGPVVHFDTNALTSSSSSPAPASAPAPLQPSTSSLALSPTSSKDGHRKSATGSTLKNLIDGLLLPEKSTANNNHDDDPNGSSSSTTSSSTDWKLFKPGLYQFPINVQLPPDLPPTLKADFGHNAYFLRALVRRVGLLTPNLLAEKEVILIHSPEEDGGATNTDATDLIVVQREWESSLAYMVVVSGKTFTLRKSMIPLWMKLAPIDSKVCVHRITASIEERTSYFAKGRMTVRNEVPRRWNLLRLSGSSSSSSSSSGGEDGALPLLPILSSESDAIERSPLKPYVPKSSLDGQPDEDALSSLLDPSGPWELYLDLPLPTCNETSINISSSHTKANVEVQHTLRVSLRVSRAGNVDRMTGKPRQFDIIIEAPITLTSSHTVQESVALPNYWTSQVLGPAPGLGLDESSLDDWAEAMGASRNTGATSGGGLNPGALLPTGMARSSSADRQHGASSLSSSATPWRNTPPPGVPTRMFVSKRPTNTTISSSSPSSSAPQVGGANGSTAATRPLSPSSASRARNTLAEAAARPGLVPCGPGASADGESLANATHPERLLGATGTASSSSTTAATVLSSDNRGGGAPSLQNTARELSRQWLALSSATSRRSGSSSSSSFPPPPPLRLHGVRDGNGGVRVLAATPGADDDAPPPDYRSAVEAGQ</sequence>
<dbReference type="GO" id="GO:0070086">
    <property type="term" value="P:ubiquitin-dependent endocytosis"/>
    <property type="evidence" value="ECO:0007669"/>
    <property type="project" value="TreeGrafter"/>
</dbReference>
<feature type="compositionally biased region" description="Low complexity" evidence="1">
    <location>
        <begin position="334"/>
        <end position="344"/>
    </location>
</feature>
<dbReference type="SMART" id="SM01017">
    <property type="entry name" value="Arrestin_C"/>
    <property type="match status" value="1"/>
</dbReference>
<keyword evidence="4" id="KW-1185">Reference proteome</keyword>
<dbReference type="GO" id="GO:0005886">
    <property type="term" value="C:plasma membrane"/>
    <property type="evidence" value="ECO:0007669"/>
    <property type="project" value="TreeGrafter"/>
</dbReference>
<name>A0AAN6GU04_9BASI</name>
<feature type="compositionally biased region" description="Polar residues" evidence="1">
    <location>
        <begin position="292"/>
        <end position="305"/>
    </location>
</feature>
<feature type="compositionally biased region" description="Low complexity" evidence="1">
    <location>
        <begin position="240"/>
        <end position="256"/>
    </location>
</feature>
<gene>
    <name evidence="3" type="ORF">OC846_003897</name>
</gene>
<reference evidence="3" key="1">
    <citation type="journal article" date="2023" name="PhytoFront">
        <title>Draft Genome Resources of Seven Strains of Tilletia horrida, Causal Agent of Kernel Smut of Rice.</title>
        <authorList>
            <person name="Khanal S."/>
            <person name="Antony Babu S."/>
            <person name="Zhou X.G."/>
        </authorList>
    </citation>
    <scope>NUCLEOTIDE SEQUENCE</scope>
    <source>
        <strain evidence="3">TX6</strain>
    </source>
</reference>
<feature type="compositionally biased region" description="Low complexity" evidence="1">
    <location>
        <begin position="825"/>
        <end position="840"/>
    </location>
</feature>
<feature type="compositionally biased region" description="Low complexity" evidence="1">
    <location>
        <begin position="210"/>
        <end position="231"/>
    </location>
</feature>
<dbReference type="Proteomes" id="UP001176517">
    <property type="component" value="Unassembled WGS sequence"/>
</dbReference>
<feature type="compositionally biased region" description="Low complexity" evidence="1">
    <location>
        <begin position="920"/>
        <end position="935"/>
    </location>
</feature>
<dbReference type="AlphaFoldDB" id="A0AAN6GU04"/>
<feature type="compositionally biased region" description="Polar residues" evidence="1">
    <location>
        <begin position="773"/>
        <end position="785"/>
    </location>
</feature>
<dbReference type="GO" id="GO:0005829">
    <property type="term" value="C:cytosol"/>
    <property type="evidence" value="ECO:0007669"/>
    <property type="project" value="TreeGrafter"/>
</dbReference>
<dbReference type="GO" id="GO:0030674">
    <property type="term" value="F:protein-macromolecule adaptor activity"/>
    <property type="evidence" value="ECO:0007669"/>
    <property type="project" value="TreeGrafter"/>
</dbReference>
<feature type="region of interest" description="Disordered" evidence="1">
    <location>
        <begin position="182"/>
        <end position="412"/>
    </location>
</feature>
<feature type="region of interest" description="Disordered" evidence="1">
    <location>
        <begin position="740"/>
        <end position="840"/>
    </location>
</feature>
<accession>A0AAN6GU04</accession>
<proteinExistence type="predicted"/>
<dbReference type="PANTHER" id="PTHR11188:SF17">
    <property type="entry name" value="FI21816P1"/>
    <property type="match status" value="1"/>
</dbReference>
<dbReference type="GO" id="GO:0031625">
    <property type="term" value="F:ubiquitin protein ligase binding"/>
    <property type="evidence" value="ECO:0007669"/>
    <property type="project" value="TreeGrafter"/>
</dbReference>
<feature type="compositionally biased region" description="Low complexity" evidence="1">
    <location>
        <begin position="130"/>
        <end position="146"/>
    </location>
</feature>
<evidence type="ECO:0000256" key="1">
    <source>
        <dbReference type="SAM" id="MobiDB-lite"/>
    </source>
</evidence>
<organism evidence="3 4">
    <name type="scientific">Tilletia horrida</name>
    <dbReference type="NCBI Taxonomy" id="155126"/>
    <lineage>
        <taxon>Eukaryota</taxon>
        <taxon>Fungi</taxon>
        <taxon>Dikarya</taxon>
        <taxon>Basidiomycota</taxon>
        <taxon>Ustilaginomycotina</taxon>
        <taxon>Exobasidiomycetes</taxon>
        <taxon>Tilletiales</taxon>
        <taxon>Tilletiaceae</taxon>
        <taxon>Tilletia</taxon>
    </lineage>
</organism>
<feature type="domain" description="Arrestin C-terminal-like" evidence="2">
    <location>
        <begin position="497"/>
        <end position="702"/>
    </location>
</feature>
<dbReference type="EMBL" id="JAPDMZ010000103">
    <property type="protein sequence ID" value="KAK0549896.1"/>
    <property type="molecule type" value="Genomic_DNA"/>
</dbReference>
<dbReference type="InterPro" id="IPR014752">
    <property type="entry name" value="Arrestin-like_C"/>
</dbReference>
<dbReference type="PANTHER" id="PTHR11188">
    <property type="entry name" value="ARRESTIN DOMAIN CONTAINING PROTEIN"/>
    <property type="match status" value="1"/>
</dbReference>
<dbReference type="Gene3D" id="2.60.40.640">
    <property type="match status" value="1"/>
</dbReference>
<evidence type="ECO:0000313" key="3">
    <source>
        <dbReference type="EMBL" id="KAK0549896.1"/>
    </source>
</evidence>
<feature type="region of interest" description="Disordered" evidence="1">
    <location>
        <begin position="878"/>
        <end position="980"/>
    </location>
</feature>
<dbReference type="InterPro" id="IPR050357">
    <property type="entry name" value="Arrestin_domain-protein"/>
</dbReference>
<evidence type="ECO:0000313" key="4">
    <source>
        <dbReference type="Proteomes" id="UP001176517"/>
    </source>
</evidence>
<feature type="compositionally biased region" description="Low complexity" evidence="1">
    <location>
        <begin position="352"/>
        <end position="365"/>
    </location>
</feature>
<protein>
    <recommendedName>
        <fullName evidence="2">Arrestin C-terminal-like domain-containing protein</fullName>
    </recommendedName>
</protein>
<feature type="compositionally biased region" description="Low complexity" evidence="1">
    <location>
        <begin position="878"/>
        <end position="892"/>
    </location>
</feature>
<feature type="region of interest" description="Disordered" evidence="1">
    <location>
        <begin position="604"/>
        <end position="623"/>
    </location>
</feature>
<evidence type="ECO:0000259" key="2">
    <source>
        <dbReference type="SMART" id="SM01017"/>
    </source>
</evidence>
<dbReference type="InterPro" id="IPR011022">
    <property type="entry name" value="Arrestin_C-like"/>
</dbReference>
<feature type="region of interest" description="Disordered" evidence="1">
    <location>
        <begin position="112"/>
        <end position="153"/>
    </location>
</feature>
<comment type="caution">
    <text evidence="3">The sequence shown here is derived from an EMBL/GenBank/DDBJ whole genome shotgun (WGS) entry which is preliminary data.</text>
</comment>